<dbReference type="InterPro" id="IPR017452">
    <property type="entry name" value="GPCR_Rhodpsn_7TM"/>
</dbReference>
<proteinExistence type="inferred from homology"/>
<dbReference type="HOGENOM" id="CLU_2064431_0_0_1"/>
<keyword evidence="4 10" id="KW-0812">Transmembrane</keyword>
<evidence type="ECO:0000256" key="6">
    <source>
        <dbReference type="ARBA" id="ARBA00023040"/>
    </source>
</evidence>
<dbReference type="eggNOG" id="KOG3656">
    <property type="taxonomic scope" value="Eukaryota"/>
</dbReference>
<keyword evidence="9" id="KW-0807">Transducer</keyword>
<dbReference type="EMBL" id="CAEY01001135">
    <property type="status" value="NOT_ANNOTATED_CDS"/>
    <property type="molecule type" value="Genomic_DNA"/>
</dbReference>
<accession>T1K092</accession>
<feature type="transmembrane region" description="Helical" evidence="10">
    <location>
        <begin position="42"/>
        <end position="66"/>
    </location>
</feature>
<organism evidence="12 13">
    <name type="scientific">Tetranychus urticae</name>
    <name type="common">Two-spotted spider mite</name>
    <dbReference type="NCBI Taxonomy" id="32264"/>
    <lineage>
        <taxon>Eukaryota</taxon>
        <taxon>Metazoa</taxon>
        <taxon>Ecdysozoa</taxon>
        <taxon>Arthropoda</taxon>
        <taxon>Chelicerata</taxon>
        <taxon>Arachnida</taxon>
        <taxon>Acari</taxon>
        <taxon>Acariformes</taxon>
        <taxon>Trombidiformes</taxon>
        <taxon>Prostigmata</taxon>
        <taxon>Eleutherengona</taxon>
        <taxon>Raphignathae</taxon>
        <taxon>Tetranychoidea</taxon>
        <taxon>Tetranychidae</taxon>
        <taxon>Tetranychus</taxon>
    </lineage>
</organism>
<evidence type="ECO:0000256" key="10">
    <source>
        <dbReference type="SAM" id="Phobius"/>
    </source>
</evidence>
<evidence type="ECO:0000313" key="12">
    <source>
        <dbReference type="EnsemblMetazoa" id="tetur03g06870.1"/>
    </source>
</evidence>
<dbReference type="Proteomes" id="UP000015104">
    <property type="component" value="Unassembled WGS sequence"/>
</dbReference>
<evidence type="ECO:0000256" key="9">
    <source>
        <dbReference type="ARBA" id="ARBA00023224"/>
    </source>
</evidence>
<evidence type="ECO:0000256" key="2">
    <source>
        <dbReference type="ARBA" id="ARBA00010663"/>
    </source>
</evidence>
<evidence type="ECO:0000256" key="7">
    <source>
        <dbReference type="ARBA" id="ARBA00023136"/>
    </source>
</evidence>
<keyword evidence="3" id="KW-1003">Cell membrane</keyword>
<dbReference type="SUPFAM" id="SSF81321">
    <property type="entry name" value="Family A G protein-coupled receptor-like"/>
    <property type="match status" value="1"/>
</dbReference>
<keyword evidence="7 10" id="KW-0472">Membrane</keyword>
<dbReference type="Gene3D" id="1.20.1070.10">
    <property type="entry name" value="Rhodopsin 7-helix transmembrane proteins"/>
    <property type="match status" value="1"/>
</dbReference>
<keyword evidence="6" id="KW-0297">G-protein coupled receptor</keyword>
<evidence type="ECO:0000313" key="13">
    <source>
        <dbReference type="Proteomes" id="UP000015104"/>
    </source>
</evidence>
<dbReference type="Pfam" id="PF00001">
    <property type="entry name" value="7tm_1"/>
    <property type="match status" value="1"/>
</dbReference>
<dbReference type="STRING" id="32264.T1K092"/>
<sequence length="119" mass="13255">MAQVPSCDKKGTSTVLGIDKALRLRNKKDSSNSKREGKTAKILAIITGIFIVCWLPFFVHALVTALCGEACEAAPPLYSIFLWLGYANSLLNPVIYTIFSRDFRNAFRRILFGANPNRM</sequence>
<evidence type="ECO:0000256" key="8">
    <source>
        <dbReference type="ARBA" id="ARBA00023170"/>
    </source>
</evidence>
<feature type="transmembrane region" description="Helical" evidence="10">
    <location>
        <begin position="78"/>
        <end position="99"/>
    </location>
</feature>
<dbReference type="PANTHER" id="PTHR24248">
    <property type="entry name" value="ADRENERGIC RECEPTOR-RELATED G-PROTEIN COUPLED RECEPTOR"/>
    <property type="match status" value="1"/>
</dbReference>
<keyword evidence="8" id="KW-0675">Receptor</keyword>
<keyword evidence="13" id="KW-1185">Reference proteome</keyword>
<evidence type="ECO:0000256" key="4">
    <source>
        <dbReference type="ARBA" id="ARBA00022692"/>
    </source>
</evidence>
<evidence type="ECO:0000256" key="5">
    <source>
        <dbReference type="ARBA" id="ARBA00022989"/>
    </source>
</evidence>
<protein>
    <recommendedName>
        <fullName evidence="11">G-protein coupled receptors family 1 profile domain-containing protein</fullName>
    </recommendedName>
</protein>
<dbReference type="AlphaFoldDB" id="T1K092"/>
<dbReference type="PRINTS" id="PR00237">
    <property type="entry name" value="GPCRRHODOPSN"/>
</dbReference>
<comment type="subcellular location">
    <subcellularLocation>
        <location evidence="1">Cell membrane</location>
        <topology evidence="1">Multi-pass membrane protein</topology>
    </subcellularLocation>
</comment>
<reference evidence="13" key="1">
    <citation type="submission" date="2011-08" db="EMBL/GenBank/DDBJ databases">
        <authorList>
            <person name="Rombauts S."/>
        </authorList>
    </citation>
    <scope>NUCLEOTIDE SEQUENCE</scope>
    <source>
        <strain evidence="13">London</strain>
    </source>
</reference>
<keyword evidence="5 10" id="KW-1133">Transmembrane helix</keyword>
<dbReference type="EnsemblMetazoa" id="tetur03g06870.1">
    <property type="protein sequence ID" value="tetur03g06870.1"/>
    <property type="gene ID" value="tetur03g06870"/>
</dbReference>
<dbReference type="PROSITE" id="PS50262">
    <property type="entry name" value="G_PROTEIN_RECEP_F1_2"/>
    <property type="match status" value="1"/>
</dbReference>
<evidence type="ECO:0000256" key="3">
    <source>
        <dbReference type="ARBA" id="ARBA00022475"/>
    </source>
</evidence>
<evidence type="ECO:0000259" key="11">
    <source>
        <dbReference type="PROSITE" id="PS50262"/>
    </source>
</evidence>
<reference evidence="12" key="2">
    <citation type="submission" date="2015-06" db="UniProtKB">
        <authorList>
            <consortium name="EnsemblMetazoa"/>
        </authorList>
    </citation>
    <scope>IDENTIFICATION</scope>
</reference>
<name>T1K092_TETUR</name>
<dbReference type="InterPro" id="IPR000276">
    <property type="entry name" value="GPCR_Rhodpsn"/>
</dbReference>
<evidence type="ECO:0000256" key="1">
    <source>
        <dbReference type="ARBA" id="ARBA00004651"/>
    </source>
</evidence>
<dbReference type="GO" id="GO:0005886">
    <property type="term" value="C:plasma membrane"/>
    <property type="evidence" value="ECO:0007669"/>
    <property type="project" value="UniProtKB-SubCell"/>
</dbReference>
<comment type="similarity">
    <text evidence="2">Belongs to the G-protein coupled receptor 1 family.</text>
</comment>
<feature type="domain" description="G-protein coupled receptors family 1 profile" evidence="11">
    <location>
        <begin position="1"/>
        <end position="96"/>
    </location>
</feature>
<dbReference type="GO" id="GO:0004930">
    <property type="term" value="F:G protein-coupled receptor activity"/>
    <property type="evidence" value="ECO:0007669"/>
    <property type="project" value="UniProtKB-KW"/>
</dbReference>